<keyword evidence="3" id="KW-1185">Reference proteome</keyword>
<dbReference type="Gene3D" id="3.40.50.10610">
    <property type="entry name" value="ABC-type transport auxiliary lipoprotein component"/>
    <property type="match status" value="1"/>
</dbReference>
<gene>
    <name evidence="2" type="ORF">EOD42_07380</name>
</gene>
<comment type="caution">
    <text evidence="2">The sequence shown here is derived from an EMBL/GenBank/DDBJ whole genome shotgun (WGS) entry which is preliminary data.</text>
</comment>
<reference evidence="2 3" key="1">
    <citation type="submission" date="2019-01" db="EMBL/GenBank/DDBJ databases">
        <authorList>
            <person name="Chen W.-M."/>
        </authorList>
    </citation>
    <scope>NUCLEOTIDE SEQUENCE [LARGE SCALE GENOMIC DNA]</scope>
    <source>
        <strain evidence="2 3">CCP-6</strain>
    </source>
</reference>
<accession>A0A437MJ74</accession>
<dbReference type="Pfam" id="PF03886">
    <property type="entry name" value="ABC_trans_aux"/>
    <property type="match status" value="1"/>
</dbReference>
<dbReference type="InterPro" id="IPR005586">
    <property type="entry name" value="ABC_trans_aux"/>
</dbReference>
<evidence type="ECO:0000313" key="2">
    <source>
        <dbReference type="EMBL" id="RVT97635.1"/>
    </source>
</evidence>
<organism evidence="2 3">
    <name type="scientific">Rhodovarius crocodyli</name>
    <dbReference type="NCBI Taxonomy" id="1979269"/>
    <lineage>
        <taxon>Bacteria</taxon>
        <taxon>Pseudomonadati</taxon>
        <taxon>Pseudomonadota</taxon>
        <taxon>Alphaproteobacteria</taxon>
        <taxon>Acetobacterales</taxon>
        <taxon>Roseomonadaceae</taxon>
        <taxon>Rhodovarius</taxon>
    </lineage>
</organism>
<protein>
    <recommendedName>
        <fullName evidence="1">ABC-type transport auxiliary lipoprotein component domain-containing protein</fullName>
    </recommendedName>
</protein>
<dbReference type="Proteomes" id="UP000282957">
    <property type="component" value="Unassembled WGS sequence"/>
</dbReference>
<name>A0A437MJ74_9PROT</name>
<dbReference type="OrthoDB" id="7375892at2"/>
<sequence length="203" mass="21058">MNRRAMLLALGVLPGCSVLPERPYVETRHFPLEPRRPAGAPAAAGGRVLLLRAVRPGAGMDGRSLRSVRADGTLALAPYAEWAAPPAEAVESALRQWLQASGLFSAVTATGSRLPSDLVLEVELTALESRPDRAVAAFSALLVEDGGLVSSRLRGQFALRGEAPMRGEGDAAAAAAMTAALAAAFTALESDIAGALRSPAPRR</sequence>
<proteinExistence type="predicted"/>
<dbReference type="SUPFAM" id="SSF159594">
    <property type="entry name" value="XCC0632-like"/>
    <property type="match status" value="1"/>
</dbReference>
<evidence type="ECO:0000313" key="3">
    <source>
        <dbReference type="Proteomes" id="UP000282957"/>
    </source>
</evidence>
<feature type="domain" description="ABC-type transport auxiliary lipoprotein component" evidence="1">
    <location>
        <begin position="32"/>
        <end position="184"/>
    </location>
</feature>
<dbReference type="RefSeq" id="WP_127786863.1">
    <property type="nucleotide sequence ID" value="NZ_SACL01000002.1"/>
</dbReference>
<dbReference type="EMBL" id="SACL01000002">
    <property type="protein sequence ID" value="RVT97635.1"/>
    <property type="molecule type" value="Genomic_DNA"/>
</dbReference>
<dbReference type="AlphaFoldDB" id="A0A437MJ74"/>
<evidence type="ECO:0000259" key="1">
    <source>
        <dbReference type="Pfam" id="PF03886"/>
    </source>
</evidence>